<dbReference type="HAMAP" id="MF_00138">
    <property type="entry name" value="GARS"/>
    <property type="match status" value="1"/>
</dbReference>
<dbReference type="GO" id="GO:0004637">
    <property type="term" value="F:phosphoribosylamine-glycine ligase activity"/>
    <property type="evidence" value="ECO:0007669"/>
    <property type="project" value="UniProtKB-UniRule"/>
</dbReference>
<evidence type="ECO:0000256" key="8">
    <source>
        <dbReference type="ARBA" id="ARBA00022741"/>
    </source>
</evidence>
<dbReference type="PANTHER" id="PTHR43472">
    <property type="entry name" value="PHOSPHORIBOSYLAMINE--GLYCINE LIGASE"/>
    <property type="match status" value="1"/>
</dbReference>
<dbReference type="InterPro" id="IPR013815">
    <property type="entry name" value="ATP_grasp_subdomain_1"/>
</dbReference>
<dbReference type="SMART" id="SM01209">
    <property type="entry name" value="GARS_A"/>
    <property type="match status" value="1"/>
</dbReference>
<dbReference type="SUPFAM" id="SSF52440">
    <property type="entry name" value="PreATP-grasp domain"/>
    <property type="match status" value="1"/>
</dbReference>
<evidence type="ECO:0000256" key="18">
    <source>
        <dbReference type="PROSITE-ProRule" id="PRU00409"/>
    </source>
</evidence>
<dbReference type="NCBIfam" id="TIGR00877">
    <property type="entry name" value="purD"/>
    <property type="match status" value="1"/>
</dbReference>
<evidence type="ECO:0000256" key="1">
    <source>
        <dbReference type="ARBA" id="ARBA00001936"/>
    </source>
</evidence>
<dbReference type="InterPro" id="IPR016185">
    <property type="entry name" value="PreATP-grasp_dom_sf"/>
</dbReference>
<dbReference type="Pfam" id="PF02843">
    <property type="entry name" value="GARS_C"/>
    <property type="match status" value="1"/>
</dbReference>
<dbReference type="EC" id="6.3.4.13" evidence="4 17"/>
<dbReference type="Proteomes" id="UP000319148">
    <property type="component" value="Unassembled WGS sequence"/>
</dbReference>
<dbReference type="Gene3D" id="3.90.600.10">
    <property type="entry name" value="Phosphoribosylglycinamide synthetase, C-terminal domain"/>
    <property type="match status" value="1"/>
</dbReference>
<dbReference type="Gene3D" id="3.30.470.20">
    <property type="entry name" value="ATP-grasp fold, B domain"/>
    <property type="match status" value="1"/>
</dbReference>
<dbReference type="EMBL" id="VFIY01000005">
    <property type="protein sequence ID" value="TPD61911.1"/>
    <property type="molecule type" value="Genomic_DNA"/>
</dbReference>
<dbReference type="FunFam" id="3.90.600.10:FF:000001">
    <property type="entry name" value="Trifunctional purine biosynthetic protein adenosine-3"/>
    <property type="match status" value="1"/>
</dbReference>
<evidence type="ECO:0000256" key="7">
    <source>
        <dbReference type="ARBA" id="ARBA00022723"/>
    </source>
</evidence>
<comment type="cofactor">
    <cofactor evidence="1">
        <name>Mn(2+)</name>
        <dbReference type="ChEBI" id="CHEBI:29035"/>
    </cofactor>
</comment>
<dbReference type="GO" id="GO:0046872">
    <property type="term" value="F:metal ion binding"/>
    <property type="evidence" value="ECO:0007669"/>
    <property type="project" value="UniProtKB-KW"/>
</dbReference>
<evidence type="ECO:0000256" key="4">
    <source>
        <dbReference type="ARBA" id="ARBA00013255"/>
    </source>
</evidence>
<dbReference type="Pfam" id="PF01071">
    <property type="entry name" value="GARS_A"/>
    <property type="match status" value="1"/>
</dbReference>
<dbReference type="InterPro" id="IPR000115">
    <property type="entry name" value="PRibGlycinamide_synth"/>
</dbReference>
<dbReference type="PROSITE" id="PS00184">
    <property type="entry name" value="GARS"/>
    <property type="match status" value="1"/>
</dbReference>
<reference evidence="21" key="1">
    <citation type="submission" date="2019-06" db="EMBL/GenBank/DDBJ databases">
        <title>The complete genome of Emcibacter congregatus ZYLT.</title>
        <authorList>
            <person name="Zhao Z."/>
        </authorList>
    </citation>
    <scope>NUCLEOTIDE SEQUENCE [LARGE SCALE GENOMIC DNA]</scope>
    <source>
        <strain evidence="21">MCCC 1A06723</strain>
    </source>
</reference>
<dbReference type="PANTHER" id="PTHR43472:SF1">
    <property type="entry name" value="PHOSPHORIBOSYLAMINE--GLYCINE LIGASE, CHLOROPLASTIC"/>
    <property type="match status" value="1"/>
</dbReference>
<sequence>MNVLIIGSGGREHALTWKIAQSPLVDKIFTAPGNGGMDDISEPVKLDLSDHGAVITFCDENDVEFVVVGPEAPLVEGLVDSLQIAEIPAFGPTADAAQLEGSKGFTKDLCAKYDIPTAAYGRFTEAEPAKAFIADKGAPIVVKADGLAAGKGVIIATTVDEAHQAVDDIFGGQFGDAGAELVVEEFLEGEEASFFVLTDGENILPLATAQDHKRVGDGDTGLNTGGMGAYSPAPVMTGELVERTINEIILPTVRGMKEEGYPFTGVLYAGLMITAKGPELIEYNVRFGDPECQVLMMRLKSDIVPALMATASGTLDKESLDWHDDMALTVVMAAKGYPGSYEKNTEIRNLKAAGADDDVVIFHAGTKKEDGKILATGGRVLNITARAGSITEAKDKAYAAVDKIDWDNGFCRRDIGWRAVEREQG</sequence>
<dbReference type="InterPro" id="IPR020562">
    <property type="entry name" value="PRibGlycinamide_synth_N"/>
</dbReference>
<keyword evidence="9 17" id="KW-0658">Purine biosynthesis</keyword>
<dbReference type="UniPathway" id="UPA00074">
    <property type="reaction ID" value="UER00125"/>
</dbReference>
<evidence type="ECO:0000256" key="17">
    <source>
        <dbReference type="HAMAP-Rule" id="MF_00138"/>
    </source>
</evidence>
<dbReference type="FunFam" id="3.30.470.20:FF:000031">
    <property type="entry name" value="Phosphoribosylamine--glycine ligase"/>
    <property type="match status" value="1"/>
</dbReference>
<evidence type="ECO:0000256" key="14">
    <source>
        <dbReference type="ARBA" id="ARBA00042242"/>
    </source>
</evidence>
<evidence type="ECO:0000313" key="20">
    <source>
        <dbReference type="EMBL" id="TPD61911.1"/>
    </source>
</evidence>
<dbReference type="AlphaFoldDB" id="A0A501PQE3"/>
<keyword evidence="6 17" id="KW-0436">Ligase</keyword>
<dbReference type="InterPro" id="IPR020560">
    <property type="entry name" value="PRibGlycinamide_synth_C-dom"/>
</dbReference>
<evidence type="ECO:0000256" key="6">
    <source>
        <dbReference type="ARBA" id="ARBA00022598"/>
    </source>
</evidence>
<evidence type="ECO:0000313" key="21">
    <source>
        <dbReference type="Proteomes" id="UP000319148"/>
    </source>
</evidence>
<dbReference type="SUPFAM" id="SSF56059">
    <property type="entry name" value="Glutathione synthetase ATP-binding domain-like"/>
    <property type="match status" value="1"/>
</dbReference>
<comment type="pathway">
    <text evidence="3 17">Purine metabolism; IMP biosynthesis via de novo pathway; N(1)-(5-phospho-D-ribosyl)glycinamide from 5-phospho-alpha-D-ribose 1-diphosphate: step 2/2.</text>
</comment>
<dbReference type="RefSeq" id="WP_139939757.1">
    <property type="nucleotide sequence ID" value="NZ_JBHSYP010000003.1"/>
</dbReference>
<evidence type="ECO:0000256" key="16">
    <source>
        <dbReference type="ARBA" id="ARBA00079592"/>
    </source>
</evidence>
<comment type="catalytic activity">
    <reaction evidence="17">
        <text>5-phospho-beta-D-ribosylamine + glycine + ATP = N(1)-(5-phospho-beta-D-ribosyl)glycinamide + ADP + phosphate + H(+)</text>
        <dbReference type="Rhea" id="RHEA:17453"/>
        <dbReference type="ChEBI" id="CHEBI:15378"/>
        <dbReference type="ChEBI" id="CHEBI:30616"/>
        <dbReference type="ChEBI" id="CHEBI:43474"/>
        <dbReference type="ChEBI" id="CHEBI:57305"/>
        <dbReference type="ChEBI" id="CHEBI:58681"/>
        <dbReference type="ChEBI" id="CHEBI:143788"/>
        <dbReference type="ChEBI" id="CHEBI:456216"/>
        <dbReference type="EC" id="6.3.4.13"/>
    </reaction>
</comment>
<dbReference type="InterPro" id="IPR037123">
    <property type="entry name" value="PRibGlycinamide_synth_C_sf"/>
</dbReference>
<dbReference type="FunFam" id="3.40.50.20:FF:000006">
    <property type="entry name" value="Phosphoribosylamine--glycine ligase, chloroplastic"/>
    <property type="match status" value="1"/>
</dbReference>
<dbReference type="FunFam" id="3.30.1490.20:FF:000006">
    <property type="entry name" value="phosphoribosylamine--glycine ligase, chloroplastic-like"/>
    <property type="match status" value="1"/>
</dbReference>
<comment type="similarity">
    <text evidence="13 17">Belongs to the GARS family.</text>
</comment>
<organism evidence="20 21">
    <name type="scientific">Emcibacter nanhaiensis</name>
    <dbReference type="NCBI Taxonomy" id="1505037"/>
    <lineage>
        <taxon>Bacteria</taxon>
        <taxon>Pseudomonadati</taxon>
        <taxon>Pseudomonadota</taxon>
        <taxon>Alphaproteobacteria</taxon>
        <taxon>Emcibacterales</taxon>
        <taxon>Emcibacteraceae</taxon>
        <taxon>Emcibacter</taxon>
    </lineage>
</organism>
<comment type="caution">
    <text evidence="20">The sequence shown here is derived from an EMBL/GenBank/DDBJ whole genome shotgun (WGS) entry which is preliminary data.</text>
</comment>
<keyword evidence="7" id="KW-0479">Metal-binding</keyword>
<keyword evidence="10 18" id="KW-0067">ATP-binding</keyword>
<dbReference type="Gene3D" id="3.30.1490.20">
    <property type="entry name" value="ATP-grasp fold, A domain"/>
    <property type="match status" value="1"/>
</dbReference>
<evidence type="ECO:0000256" key="12">
    <source>
        <dbReference type="ARBA" id="ARBA00023211"/>
    </source>
</evidence>
<evidence type="ECO:0000256" key="2">
    <source>
        <dbReference type="ARBA" id="ARBA00001946"/>
    </source>
</evidence>
<evidence type="ECO:0000256" key="13">
    <source>
        <dbReference type="ARBA" id="ARBA00038345"/>
    </source>
</evidence>
<comment type="cofactor">
    <cofactor evidence="2">
        <name>Mg(2+)</name>
        <dbReference type="ChEBI" id="CHEBI:18420"/>
    </cofactor>
</comment>
<dbReference type="SMART" id="SM01210">
    <property type="entry name" value="GARS_C"/>
    <property type="match status" value="1"/>
</dbReference>
<dbReference type="GO" id="GO:0006189">
    <property type="term" value="P:'de novo' IMP biosynthetic process"/>
    <property type="evidence" value="ECO:0007669"/>
    <property type="project" value="UniProtKB-UniRule"/>
</dbReference>
<dbReference type="GO" id="GO:0009113">
    <property type="term" value="P:purine nucleobase biosynthetic process"/>
    <property type="evidence" value="ECO:0007669"/>
    <property type="project" value="InterPro"/>
</dbReference>
<proteinExistence type="inferred from homology"/>
<dbReference type="InterPro" id="IPR020561">
    <property type="entry name" value="PRibGlycinamid_synth_ATP-grasp"/>
</dbReference>
<dbReference type="SUPFAM" id="SSF51246">
    <property type="entry name" value="Rudiment single hybrid motif"/>
    <property type="match status" value="1"/>
</dbReference>
<evidence type="ECO:0000256" key="9">
    <source>
        <dbReference type="ARBA" id="ARBA00022755"/>
    </source>
</evidence>
<evidence type="ECO:0000256" key="11">
    <source>
        <dbReference type="ARBA" id="ARBA00022842"/>
    </source>
</evidence>
<evidence type="ECO:0000256" key="3">
    <source>
        <dbReference type="ARBA" id="ARBA00005174"/>
    </source>
</evidence>
<keyword evidence="21" id="KW-1185">Reference proteome</keyword>
<dbReference type="Pfam" id="PF02844">
    <property type="entry name" value="GARS_N"/>
    <property type="match status" value="1"/>
</dbReference>
<keyword evidence="8 18" id="KW-0547">Nucleotide-binding</keyword>
<evidence type="ECO:0000256" key="5">
    <source>
        <dbReference type="ARBA" id="ARBA00020605"/>
    </source>
</evidence>
<dbReference type="Gene3D" id="3.40.50.20">
    <property type="match status" value="1"/>
</dbReference>
<evidence type="ECO:0000259" key="19">
    <source>
        <dbReference type="PROSITE" id="PS50975"/>
    </source>
</evidence>
<dbReference type="OrthoDB" id="9807240at2"/>
<feature type="domain" description="ATP-grasp" evidence="19">
    <location>
        <begin position="107"/>
        <end position="312"/>
    </location>
</feature>
<dbReference type="InterPro" id="IPR020559">
    <property type="entry name" value="PRibGlycinamide_synth_CS"/>
</dbReference>
<evidence type="ECO:0000256" key="10">
    <source>
        <dbReference type="ARBA" id="ARBA00022840"/>
    </source>
</evidence>
<dbReference type="InterPro" id="IPR011761">
    <property type="entry name" value="ATP-grasp"/>
</dbReference>
<accession>A0A501PQE3</accession>
<dbReference type="GO" id="GO:0005524">
    <property type="term" value="F:ATP binding"/>
    <property type="evidence" value="ECO:0007669"/>
    <property type="project" value="UniProtKB-UniRule"/>
</dbReference>
<keyword evidence="12" id="KW-0464">Manganese</keyword>
<dbReference type="PROSITE" id="PS50975">
    <property type="entry name" value="ATP_GRASP"/>
    <property type="match status" value="1"/>
</dbReference>
<dbReference type="InterPro" id="IPR011054">
    <property type="entry name" value="Rudment_hybrid_motif"/>
</dbReference>
<protein>
    <recommendedName>
        <fullName evidence="5 17">Phosphoribosylamine--glycine ligase</fullName>
        <ecNumber evidence="4 17">6.3.4.13</ecNumber>
    </recommendedName>
    <alternativeName>
        <fullName evidence="16 17">GARS</fullName>
    </alternativeName>
    <alternativeName>
        <fullName evidence="14 17">Glycinamide ribonucleotide synthetase</fullName>
    </alternativeName>
    <alternativeName>
        <fullName evidence="15 17">Phosphoribosylglycinamide synthetase</fullName>
    </alternativeName>
</protein>
<name>A0A501PQE3_9PROT</name>
<gene>
    <name evidence="17 20" type="primary">purD</name>
    <name evidence="20" type="ORF">FIV46_06810</name>
</gene>
<evidence type="ECO:0000256" key="15">
    <source>
        <dbReference type="ARBA" id="ARBA00042864"/>
    </source>
</evidence>
<keyword evidence="11" id="KW-0460">Magnesium</keyword>